<sequence>MKIPPAEWSTARFGENAAALARALGDGLSDMQDAVLNTQGSARSKTRFASGQARMTNQHERLTEKVMALGLPDTFTVRPDRAFYELVVVGDALFLPYCDGAAAQTAPNSAWPKRTMSGIVKELFTFALPAQWVQDPFEAFEAEPEVERSPSLASLPENTRLVLVPYTMNLSGLLQAWWGEAALLDDTGALEWKSVPEQLPVRPADTIVREALRDAAPAGTVGDRFDAGDLPEVALSPRRDGDRQLEVPPVSEIEPMEPKSQDDDQD</sequence>
<evidence type="ECO:0000313" key="3">
    <source>
        <dbReference type="Proteomes" id="UP000240542"/>
    </source>
</evidence>
<evidence type="ECO:0000313" key="2">
    <source>
        <dbReference type="EMBL" id="PSK88722.1"/>
    </source>
</evidence>
<dbReference type="Proteomes" id="UP000240542">
    <property type="component" value="Unassembled WGS sequence"/>
</dbReference>
<name>A0A2P8CUU6_9ACTN</name>
<organism evidence="2 3">
    <name type="scientific">Murinocardiopsis flavida</name>
    <dbReference type="NCBI Taxonomy" id="645275"/>
    <lineage>
        <taxon>Bacteria</taxon>
        <taxon>Bacillati</taxon>
        <taxon>Actinomycetota</taxon>
        <taxon>Actinomycetes</taxon>
        <taxon>Streptosporangiales</taxon>
        <taxon>Nocardiopsidaceae</taxon>
        <taxon>Murinocardiopsis</taxon>
    </lineage>
</organism>
<dbReference type="AlphaFoldDB" id="A0A2P8CUU6"/>
<dbReference type="RefSeq" id="WP_106586379.1">
    <property type="nucleotide sequence ID" value="NZ_PYGA01000029.1"/>
</dbReference>
<keyword evidence="3" id="KW-1185">Reference proteome</keyword>
<reference evidence="2 3" key="1">
    <citation type="submission" date="2018-03" db="EMBL/GenBank/DDBJ databases">
        <title>Genomic Encyclopedia of Archaeal and Bacterial Type Strains, Phase II (KMG-II): from individual species to whole genera.</title>
        <authorList>
            <person name="Goeker M."/>
        </authorList>
    </citation>
    <scope>NUCLEOTIDE SEQUENCE [LARGE SCALE GENOMIC DNA]</scope>
    <source>
        <strain evidence="2 3">DSM 45312</strain>
    </source>
</reference>
<accession>A0A2P8CUU6</accession>
<dbReference type="EMBL" id="PYGA01000029">
    <property type="protein sequence ID" value="PSK88722.1"/>
    <property type="molecule type" value="Genomic_DNA"/>
</dbReference>
<proteinExistence type="predicted"/>
<evidence type="ECO:0000256" key="1">
    <source>
        <dbReference type="SAM" id="MobiDB-lite"/>
    </source>
</evidence>
<gene>
    <name evidence="2" type="ORF">CLV63_1298</name>
</gene>
<feature type="compositionally biased region" description="Basic and acidic residues" evidence="1">
    <location>
        <begin position="256"/>
        <end position="266"/>
    </location>
</feature>
<comment type="caution">
    <text evidence="2">The sequence shown here is derived from an EMBL/GenBank/DDBJ whole genome shotgun (WGS) entry which is preliminary data.</text>
</comment>
<feature type="region of interest" description="Disordered" evidence="1">
    <location>
        <begin position="219"/>
        <end position="266"/>
    </location>
</feature>
<dbReference type="OrthoDB" id="3518035at2"/>
<protein>
    <submittedName>
        <fullName evidence="2">Uncharacterized protein</fullName>
    </submittedName>
</protein>